<dbReference type="Proteomes" id="UP001378956">
    <property type="component" value="Unassembled WGS sequence"/>
</dbReference>
<gene>
    <name evidence="4" type="ORF">WAE58_11905</name>
</gene>
<evidence type="ECO:0000313" key="5">
    <source>
        <dbReference type="Proteomes" id="UP001378956"/>
    </source>
</evidence>
<accession>A0ABU8NNV2</accession>
<dbReference type="InterPro" id="IPR051325">
    <property type="entry name" value="Nudix_hydrolase_domain"/>
</dbReference>
<evidence type="ECO:0000259" key="3">
    <source>
        <dbReference type="PROSITE" id="PS51462"/>
    </source>
</evidence>
<keyword evidence="1 2" id="KW-0378">Hydrolase</keyword>
<sequence length="218" mass="25290">MKNYRIYINDNTLFIADLMPKQIKKVQQLDKQDFDFELFYKNLEKVSGKDYILLDPDPKQLFKKIKKSCELIKAAGGLVKNVKGNYLFIFRNKKWDLPKGKVEKDEKMKEAALREVEEECGVKIFTNDEKLCKTYHVYTLGSKLVLKKTNWYSMTVKGEPKLIPQKEEGITKASWLSKLELNQVLKNTYPSIVQVMEVGGLLEDNIVVKPVLHAIKKV</sequence>
<dbReference type="PRINTS" id="PR00502">
    <property type="entry name" value="NUDIXFAMILY"/>
</dbReference>
<comment type="caution">
    <text evidence="4">The sequence shown here is derived from an EMBL/GenBank/DDBJ whole genome shotgun (WGS) entry which is preliminary data.</text>
</comment>
<reference evidence="4 5" key="1">
    <citation type="submission" date="2024-03" db="EMBL/GenBank/DDBJ databases">
        <title>Sequence of Lycoming College Course Isolates.</title>
        <authorList>
            <person name="Plotts O."/>
            <person name="Newman J."/>
        </authorList>
    </citation>
    <scope>NUCLEOTIDE SEQUENCE [LARGE SCALE GENOMIC DNA]</scope>
    <source>
        <strain evidence="4 5">CJB-3</strain>
    </source>
</reference>
<dbReference type="Pfam" id="PF00293">
    <property type="entry name" value="NUDIX"/>
    <property type="match status" value="1"/>
</dbReference>
<dbReference type="EMBL" id="JBBEUB010000003">
    <property type="protein sequence ID" value="MEJ2903137.1"/>
    <property type="molecule type" value="Genomic_DNA"/>
</dbReference>
<dbReference type="PANTHER" id="PTHR21340">
    <property type="entry name" value="DIADENOSINE 5,5-P1,P4-TETRAPHOSPHATE PYROPHOSPHOHYDROLASE MUTT"/>
    <property type="match status" value="1"/>
</dbReference>
<dbReference type="InterPro" id="IPR000086">
    <property type="entry name" value="NUDIX_hydrolase_dom"/>
</dbReference>
<dbReference type="CDD" id="cd03673">
    <property type="entry name" value="NUDIX_Ap6A_hydrolase"/>
    <property type="match status" value="1"/>
</dbReference>
<evidence type="ECO:0000256" key="2">
    <source>
        <dbReference type="RuleBase" id="RU003476"/>
    </source>
</evidence>
<dbReference type="PROSITE" id="PS00893">
    <property type="entry name" value="NUDIX_BOX"/>
    <property type="match status" value="1"/>
</dbReference>
<name>A0ABU8NNV2_9SPHI</name>
<dbReference type="RefSeq" id="WP_172659713.1">
    <property type="nucleotide sequence ID" value="NZ_CBFGNQ010000001.1"/>
</dbReference>
<dbReference type="InterPro" id="IPR015797">
    <property type="entry name" value="NUDIX_hydrolase-like_dom_sf"/>
</dbReference>
<dbReference type="InterPro" id="IPR020084">
    <property type="entry name" value="NUDIX_hydrolase_CS"/>
</dbReference>
<feature type="domain" description="Nudix hydrolase" evidence="3">
    <location>
        <begin position="70"/>
        <end position="198"/>
    </location>
</feature>
<organism evidence="4 5">
    <name type="scientific">Pedobacter panaciterrae</name>
    <dbReference type="NCBI Taxonomy" id="363849"/>
    <lineage>
        <taxon>Bacteria</taxon>
        <taxon>Pseudomonadati</taxon>
        <taxon>Bacteroidota</taxon>
        <taxon>Sphingobacteriia</taxon>
        <taxon>Sphingobacteriales</taxon>
        <taxon>Sphingobacteriaceae</taxon>
        <taxon>Pedobacter</taxon>
    </lineage>
</organism>
<dbReference type="SUPFAM" id="SSF55811">
    <property type="entry name" value="Nudix"/>
    <property type="match status" value="1"/>
</dbReference>
<dbReference type="PROSITE" id="PS51462">
    <property type="entry name" value="NUDIX"/>
    <property type="match status" value="1"/>
</dbReference>
<proteinExistence type="inferred from homology"/>
<protein>
    <submittedName>
        <fullName evidence="4">NUDIX domain-containing protein</fullName>
    </submittedName>
</protein>
<dbReference type="Gene3D" id="3.90.79.10">
    <property type="entry name" value="Nucleoside Triphosphate Pyrophosphohydrolase"/>
    <property type="match status" value="1"/>
</dbReference>
<comment type="similarity">
    <text evidence="2">Belongs to the Nudix hydrolase family.</text>
</comment>
<dbReference type="InterPro" id="IPR020476">
    <property type="entry name" value="Nudix_hydrolase"/>
</dbReference>
<evidence type="ECO:0000313" key="4">
    <source>
        <dbReference type="EMBL" id="MEJ2903137.1"/>
    </source>
</evidence>
<evidence type="ECO:0000256" key="1">
    <source>
        <dbReference type="ARBA" id="ARBA00022801"/>
    </source>
</evidence>
<dbReference type="PANTHER" id="PTHR21340:SF0">
    <property type="entry name" value="BIS(5'-NUCLEOSYL)-TETRAPHOSPHATASE [ASYMMETRICAL]"/>
    <property type="match status" value="1"/>
</dbReference>
<keyword evidence="5" id="KW-1185">Reference proteome</keyword>